<dbReference type="InterPro" id="IPR052594">
    <property type="entry name" value="J_domain-containing_protein"/>
</dbReference>
<protein>
    <recommendedName>
        <fullName evidence="2">J domain-containing protein</fullName>
    </recommendedName>
</protein>
<dbReference type="EMBL" id="JABCKI010000101">
    <property type="protein sequence ID" value="KAG5652747.1"/>
    <property type="molecule type" value="Genomic_DNA"/>
</dbReference>
<dbReference type="PRINTS" id="PR00625">
    <property type="entry name" value="JDOMAIN"/>
</dbReference>
<evidence type="ECO:0000313" key="4">
    <source>
        <dbReference type="Proteomes" id="UP000717328"/>
    </source>
</evidence>
<proteinExistence type="predicted"/>
<dbReference type="PROSITE" id="PS00636">
    <property type="entry name" value="DNAJ_1"/>
    <property type="match status" value="1"/>
</dbReference>
<accession>A0A9P7GTA1</accession>
<feature type="compositionally biased region" description="Basic and acidic residues" evidence="1">
    <location>
        <begin position="1"/>
        <end position="25"/>
    </location>
</feature>
<dbReference type="Gene3D" id="1.10.287.110">
    <property type="entry name" value="DnaJ domain"/>
    <property type="match status" value="1"/>
</dbReference>
<organism evidence="3 4">
    <name type="scientific">Sphagnurus paluster</name>
    <dbReference type="NCBI Taxonomy" id="117069"/>
    <lineage>
        <taxon>Eukaryota</taxon>
        <taxon>Fungi</taxon>
        <taxon>Dikarya</taxon>
        <taxon>Basidiomycota</taxon>
        <taxon>Agaricomycotina</taxon>
        <taxon>Agaricomycetes</taxon>
        <taxon>Agaricomycetidae</taxon>
        <taxon>Agaricales</taxon>
        <taxon>Tricholomatineae</taxon>
        <taxon>Lyophyllaceae</taxon>
        <taxon>Sphagnurus</taxon>
    </lineage>
</organism>
<feature type="domain" description="J" evidence="2">
    <location>
        <begin position="39"/>
        <end position="109"/>
    </location>
</feature>
<evidence type="ECO:0000256" key="1">
    <source>
        <dbReference type="SAM" id="MobiDB-lite"/>
    </source>
</evidence>
<evidence type="ECO:0000313" key="3">
    <source>
        <dbReference type="EMBL" id="KAG5652747.1"/>
    </source>
</evidence>
<reference evidence="3" key="1">
    <citation type="submission" date="2021-02" db="EMBL/GenBank/DDBJ databases">
        <authorList>
            <person name="Nieuwenhuis M."/>
            <person name="Van De Peppel L.J.J."/>
        </authorList>
    </citation>
    <scope>NUCLEOTIDE SEQUENCE</scope>
    <source>
        <strain evidence="3">D49</strain>
    </source>
</reference>
<dbReference type="Pfam" id="PF23302">
    <property type="entry name" value="HTH_DNAJC9"/>
    <property type="match status" value="1"/>
</dbReference>
<name>A0A9P7GTA1_9AGAR</name>
<keyword evidence="4" id="KW-1185">Reference proteome</keyword>
<feature type="region of interest" description="Disordered" evidence="1">
    <location>
        <begin position="309"/>
        <end position="386"/>
    </location>
</feature>
<feature type="compositionally biased region" description="Basic and acidic residues" evidence="1">
    <location>
        <begin position="355"/>
        <end position="367"/>
    </location>
</feature>
<reference evidence="3" key="2">
    <citation type="submission" date="2021-10" db="EMBL/GenBank/DDBJ databases">
        <title>Phylogenomics reveals ancestral predisposition of the termite-cultivated fungus Termitomyces towards a domesticated lifestyle.</title>
        <authorList>
            <person name="Auxier B."/>
            <person name="Grum-Grzhimaylo A."/>
            <person name="Cardenas M.E."/>
            <person name="Lodge J.D."/>
            <person name="Laessoe T."/>
            <person name="Pedersen O."/>
            <person name="Smith M.E."/>
            <person name="Kuyper T.W."/>
            <person name="Franco-Molano E.A."/>
            <person name="Baroni T.J."/>
            <person name="Aanen D.K."/>
        </authorList>
    </citation>
    <scope>NUCLEOTIDE SEQUENCE</scope>
    <source>
        <strain evidence="3">D49</strain>
    </source>
</reference>
<dbReference type="PROSITE" id="PS50076">
    <property type="entry name" value="DNAJ_2"/>
    <property type="match status" value="1"/>
</dbReference>
<dbReference type="PANTHER" id="PTHR44144:SF1">
    <property type="entry name" value="DNAJ HOMOLOG SUBFAMILY C MEMBER 9"/>
    <property type="match status" value="1"/>
</dbReference>
<dbReference type="CDD" id="cd06257">
    <property type="entry name" value="DnaJ"/>
    <property type="match status" value="1"/>
</dbReference>
<dbReference type="AlphaFoldDB" id="A0A9P7GTA1"/>
<dbReference type="GO" id="GO:0005737">
    <property type="term" value="C:cytoplasm"/>
    <property type="evidence" value="ECO:0007669"/>
    <property type="project" value="TreeGrafter"/>
</dbReference>
<dbReference type="InterPro" id="IPR001623">
    <property type="entry name" value="DnaJ_domain"/>
</dbReference>
<dbReference type="InterPro" id="IPR036869">
    <property type="entry name" value="J_dom_sf"/>
</dbReference>
<comment type="caution">
    <text evidence="3">The sequence shown here is derived from an EMBL/GenBank/DDBJ whole genome shotgun (WGS) entry which is preliminary data.</text>
</comment>
<dbReference type="Proteomes" id="UP000717328">
    <property type="component" value="Unassembled WGS sequence"/>
</dbReference>
<dbReference type="InterPro" id="IPR018253">
    <property type="entry name" value="DnaJ_domain_CS"/>
</dbReference>
<gene>
    <name evidence="3" type="ORF">H0H81_003888</name>
</gene>
<dbReference type="Pfam" id="PF00226">
    <property type="entry name" value="DnaJ"/>
    <property type="match status" value="1"/>
</dbReference>
<dbReference type="SMART" id="SM00271">
    <property type="entry name" value="DnaJ"/>
    <property type="match status" value="1"/>
</dbReference>
<feature type="region of interest" description="Disordered" evidence="1">
    <location>
        <begin position="1"/>
        <end position="28"/>
    </location>
</feature>
<dbReference type="OrthoDB" id="110024at2759"/>
<dbReference type="GO" id="GO:0031072">
    <property type="term" value="F:heat shock protein binding"/>
    <property type="evidence" value="ECO:0007669"/>
    <property type="project" value="TreeGrafter"/>
</dbReference>
<dbReference type="SUPFAM" id="SSF46565">
    <property type="entry name" value="Chaperone J-domain"/>
    <property type="match status" value="1"/>
</dbReference>
<dbReference type="PANTHER" id="PTHR44144">
    <property type="entry name" value="DNAJ HOMOLOG SUBFAMILY C MEMBER 9"/>
    <property type="match status" value="1"/>
</dbReference>
<evidence type="ECO:0000259" key="2">
    <source>
        <dbReference type="PROSITE" id="PS50076"/>
    </source>
</evidence>
<dbReference type="GO" id="GO:0005634">
    <property type="term" value="C:nucleus"/>
    <property type="evidence" value="ECO:0007669"/>
    <property type="project" value="TreeGrafter"/>
</dbReference>
<sequence length="386" mass="43390">MLDRTKACDRVTDKASSHRPMDSHTDPITQFFPDQDSVDLYDVLSVPNDSKTESIRKAYRRLALVYHPDKHATASAGARAEASTKFQQIGFAYAVLGDEKRRQRYDRTGKTDEGFELGAGDDGWEAYFEEMFERVTRGKLDEMKKEYQGRVSDAYSTQICLINHSVGSAEEIKDLKTAYTTTGGSIGQIMTHIPHSTHDDEARFIIVISDLIARGDLPTLDTWQASVKDEKAKLVRRKQSEREAKEAEKLARELGVWDEFYGSGKQAERKGKAKGEEDGGHEDYSALQALILKKNGKSMDSFFDGLAAKYTESEPKGKGKGKKRGRVEEQEEMSPRKKSRKPEPQMPDIDDEEFEKLQARLFSDKGKVSTSTGPQAKTGKGRRKAK</sequence>
<dbReference type="InterPro" id="IPR056453">
    <property type="entry name" value="HTH_DNAJC9"/>
</dbReference>